<dbReference type="Pfam" id="PF00515">
    <property type="entry name" value="TPR_1"/>
    <property type="match status" value="2"/>
</dbReference>
<dbReference type="InterPro" id="IPR011990">
    <property type="entry name" value="TPR-like_helical_dom_sf"/>
</dbReference>
<evidence type="ECO:0000313" key="2">
    <source>
        <dbReference type="EMBL" id="KAK7487340.1"/>
    </source>
</evidence>
<dbReference type="Gene3D" id="1.25.40.10">
    <property type="entry name" value="Tetratricopeptide repeat domain"/>
    <property type="match status" value="1"/>
</dbReference>
<keyword evidence="1" id="KW-0802">TPR repeat</keyword>
<dbReference type="EMBL" id="JACVVK020000166">
    <property type="protein sequence ID" value="KAK7487340.1"/>
    <property type="molecule type" value="Genomic_DNA"/>
</dbReference>
<name>A0ABD0KJV8_9CAEN</name>
<reference evidence="2 3" key="1">
    <citation type="journal article" date="2023" name="Sci. Data">
        <title>Genome assembly of the Korean intertidal mud-creeper Batillaria attramentaria.</title>
        <authorList>
            <person name="Patra A.K."/>
            <person name="Ho P.T."/>
            <person name="Jun S."/>
            <person name="Lee S.J."/>
            <person name="Kim Y."/>
            <person name="Won Y.J."/>
        </authorList>
    </citation>
    <scope>NUCLEOTIDE SEQUENCE [LARGE SCALE GENOMIC DNA]</scope>
    <source>
        <strain evidence="2">Wonlab-2016</strain>
    </source>
</reference>
<dbReference type="InterPro" id="IPR019734">
    <property type="entry name" value="TPR_rpt"/>
</dbReference>
<protein>
    <recommendedName>
        <fullName evidence="4">Tetratricopeptide repeat protein</fullName>
    </recommendedName>
</protein>
<evidence type="ECO:0000256" key="1">
    <source>
        <dbReference type="PROSITE-ProRule" id="PRU00339"/>
    </source>
</evidence>
<dbReference type="PANTHER" id="PTHR47059:SF1">
    <property type="entry name" value="TETRATRICOPEPTIDE REPEAT PROTEIN 32"/>
    <property type="match status" value="1"/>
</dbReference>
<dbReference type="PROSITE" id="PS50293">
    <property type="entry name" value="TPR_REGION"/>
    <property type="match status" value="1"/>
</dbReference>
<dbReference type="SMART" id="SM00028">
    <property type="entry name" value="TPR"/>
    <property type="match status" value="2"/>
</dbReference>
<dbReference type="PANTHER" id="PTHR47059">
    <property type="entry name" value="TETRATRICOPEPTIDE REPEAT PROTEIN 32"/>
    <property type="match status" value="1"/>
</dbReference>
<organism evidence="2 3">
    <name type="scientific">Batillaria attramentaria</name>
    <dbReference type="NCBI Taxonomy" id="370345"/>
    <lineage>
        <taxon>Eukaryota</taxon>
        <taxon>Metazoa</taxon>
        <taxon>Spiralia</taxon>
        <taxon>Lophotrochozoa</taxon>
        <taxon>Mollusca</taxon>
        <taxon>Gastropoda</taxon>
        <taxon>Caenogastropoda</taxon>
        <taxon>Sorbeoconcha</taxon>
        <taxon>Cerithioidea</taxon>
        <taxon>Batillariidae</taxon>
        <taxon>Batillaria</taxon>
    </lineage>
</organism>
<dbReference type="Proteomes" id="UP001519460">
    <property type="component" value="Unassembled WGS sequence"/>
</dbReference>
<sequence length="147" mass="17047">MAEETENVSAKFVEAEQLENDGRRVEAIGVYSDIIREIESRLREESVEASASALSTLREQLALAYNNRGICYYMEVEFRLAIEDYTKALEYHSEMARTYCNRGVIHYRLGRFQEAVEDMRKTLSLLPDFEPAQQCLKQCFKELEADT</sequence>
<comment type="caution">
    <text evidence="2">The sequence shown here is derived from an EMBL/GenBank/DDBJ whole genome shotgun (WGS) entry which is preliminary data.</text>
</comment>
<proteinExistence type="predicted"/>
<dbReference type="AlphaFoldDB" id="A0ABD0KJV8"/>
<feature type="repeat" description="TPR" evidence="1">
    <location>
        <begin position="96"/>
        <end position="129"/>
    </location>
</feature>
<keyword evidence="3" id="KW-1185">Reference proteome</keyword>
<dbReference type="PROSITE" id="PS50005">
    <property type="entry name" value="TPR"/>
    <property type="match status" value="2"/>
</dbReference>
<feature type="repeat" description="TPR" evidence="1">
    <location>
        <begin position="62"/>
        <end position="95"/>
    </location>
</feature>
<accession>A0ABD0KJV8</accession>
<gene>
    <name evidence="2" type="ORF">BaRGS_00021429</name>
</gene>
<dbReference type="SUPFAM" id="SSF48452">
    <property type="entry name" value="TPR-like"/>
    <property type="match status" value="1"/>
</dbReference>
<evidence type="ECO:0008006" key="4">
    <source>
        <dbReference type="Google" id="ProtNLM"/>
    </source>
</evidence>
<evidence type="ECO:0000313" key="3">
    <source>
        <dbReference type="Proteomes" id="UP001519460"/>
    </source>
</evidence>